<dbReference type="GeneID" id="66465693"/>
<evidence type="ECO:0000313" key="4">
    <source>
        <dbReference type="EMBL" id="RHF90091.1"/>
    </source>
</evidence>
<evidence type="ECO:0000313" key="10">
    <source>
        <dbReference type="Proteomes" id="UP000286186"/>
    </source>
</evidence>
<dbReference type="InterPro" id="IPR046143">
    <property type="entry name" value="DUF6145"/>
</dbReference>
<dbReference type="Proteomes" id="UP000285740">
    <property type="component" value="Unassembled WGS sequence"/>
</dbReference>
<gene>
    <name evidence="5" type="ORF">DW018_00405</name>
    <name evidence="4" type="ORF">DW652_01980</name>
    <name evidence="3" type="ORF">DW918_07700</name>
    <name evidence="2" type="ORF">DW929_07580</name>
    <name evidence="1" type="ORF">DW944_01715</name>
</gene>
<organism evidence="5 6">
    <name type="scientific">Eubacterium ventriosum</name>
    <dbReference type="NCBI Taxonomy" id="39496"/>
    <lineage>
        <taxon>Bacteria</taxon>
        <taxon>Bacillati</taxon>
        <taxon>Bacillota</taxon>
        <taxon>Clostridia</taxon>
        <taxon>Eubacteriales</taxon>
        <taxon>Eubacteriaceae</taxon>
        <taxon>Eubacterium</taxon>
    </lineage>
</organism>
<evidence type="ECO:0000313" key="6">
    <source>
        <dbReference type="Proteomes" id="UP000283314"/>
    </source>
</evidence>
<comment type="caution">
    <text evidence="5">The sequence shown here is derived from an EMBL/GenBank/DDBJ whole genome shotgun (WGS) entry which is preliminary data.</text>
</comment>
<dbReference type="RefSeq" id="WP_005363155.1">
    <property type="nucleotide sequence ID" value="NZ_CABJDQ010000001.1"/>
</dbReference>
<evidence type="ECO:0000313" key="5">
    <source>
        <dbReference type="EMBL" id="RHL47929.1"/>
    </source>
</evidence>
<dbReference type="EMBL" id="QROT01000001">
    <property type="protein sequence ID" value="RHL47929.1"/>
    <property type="molecule type" value="Genomic_DNA"/>
</dbReference>
<dbReference type="Proteomes" id="UP000283314">
    <property type="component" value="Unassembled WGS sequence"/>
</dbReference>
<evidence type="ECO:0000313" key="3">
    <source>
        <dbReference type="EMBL" id="RHA79819.1"/>
    </source>
</evidence>
<dbReference type="Proteomes" id="UP000286186">
    <property type="component" value="Unassembled WGS sequence"/>
</dbReference>
<accession>A0A415LH84</accession>
<evidence type="ECO:0000313" key="2">
    <source>
        <dbReference type="EMBL" id="RHA54531.1"/>
    </source>
</evidence>
<dbReference type="EMBL" id="QSFV01000023">
    <property type="protein sequence ID" value="RHA79819.1"/>
    <property type="molecule type" value="Genomic_DNA"/>
</dbReference>
<sequence length="109" mass="12735">MFNEKMVLCGANAYDKKYYLNEQFSNLPEQIKQELQIMCVLFTEEVGGILVLEYDEEGNLQIITEADEGDLLYDDIGCGLKIRQMQMEKRDLLESLEMYYKVFVLGEEI</sequence>
<evidence type="ECO:0000313" key="8">
    <source>
        <dbReference type="Proteomes" id="UP000284779"/>
    </source>
</evidence>
<protein>
    <submittedName>
        <fullName evidence="5">Uncharacterized protein</fullName>
    </submittedName>
</protein>
<dbReference type="EMBL" id="QRHR01000002">
    <property type="protein sequence ID" value="RHF90091.1"/>
    <property type="molecule type" value="Genomic_DNA"/>
</dbReference>
<dbReference type="Pfam" id="PF19642">
    <property type="entry name" value="DUF6145"/>
    <property type="match status" value="1"/>
</dbReference>
<evidence type="ECO:0000313" key="9">
    <source>
        <dbReference type="Proteomes" id="UP000285740"/>
    </source>
</evidence>
<keyword evidence="8" id="KW-1185">Reference proteome</keyword>
<proteinExistence type="predicted"/>
<dbReference type="AlphaFoldDB" id="A0A415LH84"/>
<dbReference type="EMBL" id="QSFD01000001">
    <property type="protein sequence ID" value="RHA20913.1"/>
    <property type="molecule type" value="Genomic_DNA"/>
</dbReference>
<name>A0A415LH84_9FIRM</name>
<evidence type="ECO:0000313" key="7">
    <source>
        <dbReference type="Proteomes" id="UP000284598"/>
    </source>
</evidence>
<evidence type="ECO:0000313" key="1">
    <source>
        <dbReference type="EMBL" id="RHA20913.1"/>
    </source>
</evidence>
<dbReference type="EMBL" id="QSFO01000007">
    <property type="protein sequence ID" value="RHA54531.1"/>
    <property type="molecule type" value="Genomic_DNA"/>
</dbReference>
<reference evidence="6 7" key="1">
    <citation type="submission" date="2018-08" db="EMBL/GenBank/DDBJ databases">
        <title>A genome reference for cultivated species of the human gut microbiota.</title>
        <authorList>
            <person name="Zou Y."/>
            <person name="Xue W."/>
            <person name="Luo G."/>
        </authorList>
    </citation>
    <scope>NUCLEOTIDE SEQUENCE [LARGE SCALE GENOMIC DNA]</scope>
    <source>
        <strain evidence="5 6">AF37-4</strain>
        <strain evidence="4 10">AM23-22</strain>
        <strain evidence="3 9">AM42-30</strain>
        <strain evidence="2 7">AM43-2</strain>
        <strain evidence="1 8">AM44-11BH</strain>
    </source>
</reference>
<dbReference type="Proteomes" id="UP000284598">
    <property type="component" value="Unassembled WGS sequence"/>
</dbReference>
<dbReference type="Proteomes" id="UP000284779">
    <property type="component" value="Unassembled WGS sequence"/>
</dbReference>